<feature type="chain" id="PRO_5047493214" description="Gram-positive cocci surface proteins LPxTG domain-containing protein" evidence="3">
    <location>
        <begin position="30"/>
        <end position="140"/>
    </location>
</feature>
<accession>A0ABT9RCF4</accession>
<dbReference type="EMBL" id="JAUSRB010000002">
    <property type="protein sequence ID" value="MDP9866828.1"/>
    <property type="molecule type" value="Genomic_DNA"/>
</dbReference>
<name>A0ABT9RCF4_9ACTN</name>
<feature type="compositionally biased region" description="Low complexity" evidence="1">
    <location>
        <begin position="49"/>
        <end position="61"/>
    </location>
</feature>
<keyword evidence="2" id="KW-0472">Membrane</keyword>
<keyword evidence="2" id="KW-0812">Transmembrane</keyword>
<keyword evidence="3" id="KW-0732">Signal</keyword>
<reference evidence="4 5" key="1">
    <citation type="submission" date="2023-07" db="EMBL/GenBank/DDBJ databases">
        <title>Sequencing the genomes of 1000 actinobacteria strains.</title>
        <authorList>
            <person name="Klenk H.-P."/>
        </authorList>
    </citation>
    <scope>NUCLEOTIDE SEQUENCE [LARGE SCALE GENOMIC DNA]</scope>
    <source>
        <strain evidence="4 5">DSM 44109</strain>
    </source>
</reference>
<evidence type="ECO:0000313" key="4">
    <source>
        <dbReference type="EMBL" id="MDP9866828.1"/>
    </source>
</evidence>
<comment type="caution">
    <text evidence="4">The sequence shown here is derived from an EMBL/GenBank/DDBJ whole genome shotgun (WGS) entry which is preliminary data.</text>
</comment>
<evidence type="ECO:0000313" key="5">
    <source>
        <dbReference type="Proteomes" id="UP001230426"/>
    </source>
</evidence>
<keyword evidence="2" id="KW-1133">Transmembrane helix</keyword>
<sequence>MARERMMSILLAAAIGGGFALATATMATAETEMPTALAVVSGPYPPGPVNNNNNNNGADPSDPSDPWDPNFDCDDDGGCCDSSSCCGGGGCRGTVEKTGPELPFTGAPVAAVATLGGGLLAAGTATTAIAARRRRSTSAL</sequence>
<dbReference type="RefSeq" id="WP_306867964.1">
    <property type="nucleotide sequence ID" value="NZ_JAUSRB010000002.1"/>
</dbReference>
<gene>
    <name evidence="4" type="ORF">J2S55_006094</name>
</gene>
<dbReference type="Proteomes" id="UP001230426">
    <property type="component" value="Unassembled WGS sequence"/>
</dbReference>
<keyword evidence="5" id="KW-1185">Reference proteome</keyword>
<protein>
    <recommendedName>
        <fullName evidence="6">Gram-positive cocci surface proteins LPxTG domain-containing protein</fullName>
    </recommendedName>
</protein>
<evidence type="ECO:0000256" key="2">
    <source>
        <dbReference type="SAM" id="Phobius"/>
    </source>
</evidence>
<proteinExistence type="predicted"/>
<evidence type="ECO:0000256" key="1">
    <source>
        <dbReference type="SAM" id="MobiDB-lite"/>
    </source>
</evidence>
<feature type="region of interest" description="Disordered" evidence="1">
    <location>
        <begin position="38"/>
        <end position="72"/>
    </location>
</feature>
<evidence type="ECO:0008006" key="6">
    <source>
        <dbReference type="Google" id="ProtNLM"/>
    </source>
</evidence>
<feature type="signal peptide" evidence="3">
    <location>
        <begin position="1"/>
        <end position="29"/>
    </location>
</feature>
<evidence type="ECO:0000256" key="3">
    <source>
        <dbReference type="SAM" id="SignalP"/>
    </source>
</evidence>
<feature type="transmembrane region" description="Helical" evidence="2">
    <location>
        <begin position="109"/>
        <end position="131"/>
    </location>
</feature>
<organism evidence="4 5">
    <name type="scientific">Streptosporangium brasiliense</name>
    <dbReference type="NCBI Taxonomy" id="47480"/>
    <lineage>
        <taxon>Bacteria</taxon>
        <taxon>Bacillati</taxon>
        <taxon>Actinomycetota</taxon>
        <taxon>Actinomycetes</taxon>
        <taxon>Streptosporangiales</taxon>
        <taxon>Streptosporangiaceae</taxon>
        <taxon>Streptosporangium</taxon>
    </lineage>
</organism>